<keyword evidence="1" id="KW-1185">Reference proteome</keyword>
<dbReference type="RefSeq" id="XP_006811287.1">
    <property type="nucleotide sequence ID" value="XM_006811224.1"/>
</dbReference>
<protein>
    <submittedName>
        <fullName evidence="2">Uncharacterized protein LOC102804063</fullName>
    </submittedName>
</protein>
<gene>
    <name evidence="2" type="primary">LOC102804063</name>
</gene>
<evidence type="ECO:0000313" key="1">
    <source>
        <dbReference type="Proteomes" id="UP000694865"/>
    </source>
</evidence>
<dbReference type="Proteomes" id="UP000694865">
    <property type="component" value="Unplaced"/>
</dbReference>
<sequence length="184" mass="20649">MYAPINGAERMECFSKLEHFISNLNNDPVIMGADFNCTTEPEIDRNKGRELDMRTARLLKSVIHRLKLCDAWRQHHGNTLNFTWGCGGTLERLDRIYISKCLRGKIKNINTSNGALACSDHSLVSIIITIDGGKHKSPVWCMNYGILGDDEYEIIAISLPLSVPLVLVTASFHTFASFMYTPSL</sequence>
<accession>A0ABM0LU46</accession>
<dbReference type="SUPFAM" id="SSF56219">
    <property type="entry name" value="DNase I-like"/>
    <property type="match status" value="1"/>
</dbReference>
<dbReference type="Gene3D" id="3.60.10.10">
    <property type="entry name" value="Endonuclease/exonuclease/phosphatase"/>
    <property type="match status" value="1"/>
</dbReference>
<proteinExistence type="predicted"/>
<reference evidence="2" key="1">
    <citation type="submission" date="2025-08" db="UniProtKB">
        <authorList>
            <consortium name="RefSeq"/>
        </authorList>
    </citation>
    <scope>IDENTIFICATION</scope>
    <source>
        <tissue evidence="2">Testes</tissue>
    </source>
</reference>
<organism evidence="1 2">
    <name type="scientific">Saccoglossus kowalevskii</name>
    <name type="common">Acorn worm</name>
    <dbReference type="NCBI Taxonomy" id="10224"/>
    <lineage>
        <taxon>Eukaryota</taxon>
        <taxon>Metazoa</taxon>
        <taxon>Hemichordata</taxon>
        <taxon>Enteropneusta</taxon>
        <taxon>Harrimaniidae</taxon>
        <taxon>Saccoglossus</taxon>
    </lineage>
</organism>
<dbReference type="GeneID" id="102804063"/>
<dbReference type="InterPro" id="IPR036691">
    <property type="entry name" value="Endo/exonu/phosph_ase_sf"/>
</dbReference>
<name>A0ABM0LU46_SACKO</name>
<evidence type="ECO:0000313" key="2">
    <source>
        <dbReference type="RefSeq" id="XP_006811287.1"/>
    </source>
</evidence>